<comment type="subcellular location">
    <subcellularLocation>
        <location evidence="1">Mitochondrion</location>
    </subcellularLocation>
</comment>
<dbReference type="SUPFAM" id="SSF57829">
    <property type="entry name" value="Zn-binding ribosomal proteins"/>
    <property type="match status" value="1"/>
</dbReference>
<dbReference type="Pfam" id="PF00471">
    <property type="entry name" value="Ribosomal_L33"/>
    <property type="match status" value="1"/>
</dbReference>
<dbReference type="Proteomes" id="UP000803844">
    <property type="component" value="Unassembled WGS sequence"/>
</dbReference>
<organism evidence="7 8">
    <name type="scientific">Cryphonectria parasitica (strain ATCC 38755 / EP155)</name>
    <dbReference type="NCBI Taxonomy" id="660469"/>
    <lineage>
        <taxon>Eukaryota</taxon>
        <taxon>Fungi</taxon>
        <taxon>Dikarya</taxon>
        <taxon>Ascomycota</taxon>
        <taxon>Pezizomycotina</taxon>
        <taxon>Sordariomycetes</taxon>
        <taxon>Sordariomycetidae</taxon>
        <taxon>Diaporthales</taxon>
        <taxon>Cryphonectriaceae</taxon>
        <taxon>Cryphonectria-Endothia species complex</taxon>
        <taxon>Cryphonectria</taxon>
    </lineage>
</organism>
<dbReference type="RefSeq" id="XP_040772722.1">
    <property type="nucleotide sequence ID" value="XM_040915464.1"/>
</dbReference>
<dbReference type="PANTHER" id="PTHR47037">
    <property type="entry name" value="39S RIBOSOMAL PROTEIN L33, MITOCHONDRIAL"/>
    <property type="match status" value="1"/>
</dbReference>
<evidence type="ECO:0000313" key="7">
    <source>
        <dbReference type="EMBL" id="KAF3761743.1"/>
    </source>
</evidence>
<dbReference type="GO" id="GO:0005840">
    <property type="term" value="C:ribosome"/>
    <property type="evidence" value="ECO:0007669"/>
    <property type="project" value="UniProtKB-KW"/>
</dbReference>
<evidence type="ECO:0000256" key="6">
    <source>
        <dbReference type="ARBA" id="ARBA00035275"/>
    </source>
</evidence>
<dbReference type="InterPro" id="IPR038584">
    <property type="entry name" value="Ribosomal_bL33_sf"/>
</dbReference>
<dbReference type="NCBIfam" id="TIGR01023">
    <property type="entry name" value="rpmG_bact"/>
    <property type="match status" value="1"/>
</dbReference>
<evidence type="ECO:0000256" key="2">
    <source>
        <dbReference type="ARBA" id="ARBA00007596"/>
    </source>
</evidence>
<evidence type="ECO:0000256" key="1">
    <source>
        <dbReference type="ARBA" id="ARBA00004173"/>
    </source>
</evidence>
<dbReference type="InterPro" id="IPR052008">
    <property type="entry name" value="Mitoribosomal_protein_bL33"/>
</dbReference>
<dbReference type="GO" id="GO:0005739">
    <property type="term" value="C:mitochondrion"/>
    <property type="evidence" value="ECO:0007669"/>
    <property type="project" value="UniProtKB-SubCell"/>
</dbReference>
<gene>
    <name evidence="7" type="ORF">M406DRAFT_20589</name>
</gene>
<dbReference type="PANTHER" id="PTHR47037:SF1">
    <property type="entry name" value="LARGE RIBOSOMAL SUBUNIT PROTEIN BL33M"/>
    <property type="match status" value="1"/>
</dbReference>
<keyword evidence="4" id="KW-0496">Mitochondrion</keyword>
<name>A0A9P4XVG8_CRYP1</name>
<dbReference type="AlphaFoldDB" id="A0A9P4XVG8"/>
<feature type="non-terminal residue" evidence="7">
    <location>
        <position position="1"/>
    </location>
</feature>
<accession>A0A9P4XVG8</accession>
<dbReference type="EMBL" id="MU032351">
    <property type="protein sequence ID" value="KAF3761743.1"/>
    <property type="molecule type" value="Genomic_DNA"/>
</dbReference>
<comment type="caution">
    <text evidence="7">The sequence shown here is derived from an EMBL/GenBank/DDBJ whole genome shotgun (WGS) entry which is preliminary data.</text>
</comment>
<evidence type="ECO:0000256" key="5">
    <source>
        <dbReference type="ARBA" id="ARBA00023274"/>
    </source>
</evidence>
<dbReference type="Gene3D" id="2.20.28.120">
    <property type="entry name" value="Ribosomal protein L33"/>
    <property type="match status" value="1"/>
</dbReference>
<evidence type="ECO:0000313" key="8">
    <source>
        <dbReference type="Proteomes" id="UP000803844"/>
    </source>
</evidence>
<reference evidence="7" key="1">
    <citation type="journal article" date="2020" name="Phytopathology">
        <title>Genome sequence of the chestnut blight fungus Cryphonectria parasitica EP155: A fundamental resource for an archetypical invasive plant pathogen.</title>
        <authorList>
            <person name="Crouch J.A."/>
            <person name="Dawe A."/>
            <person name="Aerts A."/>
            <person name="Barry K."/>
            <person name="Churchill A.C.L."/>
            <person name="Grimwood J."/>
            <person name="Hillman B."/>
            <person name="Milgroom M.G."/>
            <person name="Pangilinan J."/>
            <person name="Smith M."/>
            <person name="Salamov A."/>
            <person name="Schmutz J."/>
            <person name="Yadav J."/>
            <person name="Grigoriev I.V."/>
            <person name="Nuss D."/>
        </authorList>
    </citation>
    <scope>NUCLEOTIDE SEQUENCE</scope>
    <source>
        <strain evidence="7">EP155</strain>
    </source>
</reference>
<protein>
    <recommendedName>
        <fullName evidence="6">Large ribosomal subunit protein bL33m</fullName>
    </recommendedName>
</protein>
<dbReference type="InterPro" id="IPR011332">
    <property type="entry name" value="Ribosomal_zn-bd"/>
</dbReference>
<evidence type="ECO:0000256" key="3">
    <source>
        <dbReference type="ARBA" id="ARBA00022980"/>
    </source>
</evidence>
<proteinExistence type="inferred from homology"/>
<dbReference type="GO" id="GO:0003735">
    <property type="term" value="F:structural constituent of ribosome"/>
    <property type="evidence" value="ECO:0007669"/>
    <property type="project" value="InterPro"/>
</dbReference>
<dbReference type="GO" id="GO:1990904">
    <property type="term" value="C:ribonucleoprotein complex"/>
    <property type="evidence" value="ECO:0007669"/>
    <property type="project" value="UniProtKB-KW"/>
</dbReference>
<evidence type="ECO:0000256" key="4">
    <source>
        <dbReference type="ARBA" id="ARBA00023128"/>
    </source>
</evidence>
<dbReference type="InterPro" id="IPR001705">
    <property type="entry name" value="Ribosomal_bL33"/>
</dbReference>
<sequence length="52" mass="6220">AKSRIVSVRLISMAMTGFFYQFRRPRTSPPMSMLKYDPVVRRKVLFLEAKRR</sequence>
<keyword evidence="3" id="KW-0689">Ribosomal protein</keyword>
<feature type="non-terminal residue" evidence="7">
    <location>
        <position position="52"/>
    </location>
</feature>
<dbReference type="GeneID" id="63832593"/>
<keyword evidence="8" id="KW-1185">Reference proteome</keyword>
<keyword evidence="5" id="KW-0687">Ribonucleoprotein</keyword>
<dbReference type="GO" id="GO:0006412">
    <property type="term" value="P:translation"/>
    <property type="evidence" value="ECO:0007669"/>
    <property type="project" value="InterPro"/>
</dbReference>
<comment type="similarity">
    <text evidence="2">Belongs to the bacterial ribosomal protein bL33 family.</text>
</comment>
<dbReference type="OrthoDB" id="275534at2759"/>